<protein>
    <submittedName>
        <fullName evidence="3">Signal transduction histidine kinase CheA</fullName>
        <ecNumber evidence="3">2.7.3.-</ecNumber>
    </submittedName>
</protein>
<keyword evidence="3" id="KW-0808">Transferase</keyword>
<evidence type="ECO:0000313" key="3">
    <source>
        <dbReference type="EMBL" id="VAX35713.1"/>
    </source>
</evidence>
<dbReference type="PANTHER" id="PTHR43395:SF10">
    <property type="entry name" value="CHEMOTAXIS PROTEIN CHEA"/>
    <property type="match status" value="1"/>
</dbReference>
<dbReference type="Pfam" id="PF02895">
    <property type="entry name" value="H-kinase_dim"/>
    <property type="match status" value="1"/>
</dbReference>
<dbReference type="Pfam" id="PF01627">
    <property type="entry name" value="Hpt"/>
    <property type="match status" value="2"/>
</dbReference>
<dbReference type="Gene3D" id="1.20.120.160">
    <property type="entry name" value="HPT domain"/>
    <property type="match status" value="2"/>
</dbReference>
<dbReference type="InterPro" id="IPR036641">
    <property type="entry name" value="HPT_dom_sf"/>
</dbReference>
<feature type="region of interest" description="Disordered" evidence="1">
    <location>
        <begin position="437"/>
        <end position="532"/>
    </location>
</feature>
<name>A0A3B1DG10_9ZZZZ</name>
<dbReference type="InterPro" id="IPR004105">
    <property type="entry name" value="CheA-like_dim"/>
</dbReference>
<dbReference type="Gene3D" id="1.10.287.560">
    <property type="entry name" value="Histidine kinase CheA-like, homodimeric domain"/>
    <property type="match status" value="1"/>
</dbReference>
<dbReference type="SMART" id="SM01231">
    <property type="entry name" value="H-kinase_dim"/>
    <property type="match status" value="1"/>
</dbReference>
<dbReference type="PANTHER" id="PTHR43395">
    <property type="entry name" value="SENSOR HISTIDINE KINASE CHEA"/>
    <property type="match status" value="1"/>
</dbReference>
<feature type="compositionally biased region" description="Basic and acidic residues" evidence="1">
    <location>
        <begin position="494"/>
        <end position="508"/>
    </location>
</feature>
<organism evidence="3">
    <name type="scientific">hydrothermal vent metagenome</name>
    <dbReference type="NCBI Taxonomy" id="652676"/>
    <lineage>
        <taxon>unclassified sequences</taxon>
        <taxon>metagenomes</taxon>
        <taxon>ecological metagenomes</taxon>
    </lineage>
</organism>
<dbReference type="GO" id="GO:0000155">
    <property type="term" value="F:phosphorelay sensor kinase activity"/>
    <property type="evidence" value="ECO:0007669"/>
    <property type="project" value="InterPro"/>
</dbReference>
<evidence type="ECO:0000256" key="1">
    <source>
        <dbReference type="SAM" id="MobiDB-lite"/>
    </source>
</evidence>
<proteinExistence type="predicted"/>
<feature type="domain" description="HPt" evidence="2">
    <location>
        <begin position="114"/>
        <end position="222"/>
    </location>
</feature>
<dbReference type="SMART" id="SM00073">
    <property type="entry name" value="HPT"/>
    <property type="match status" value="2"/>
</dbReference>
<feature type="region of interest" description="Disordered" evidence="1">
    <location>
        <begin position="244"/>
        <end position="312"/>
    </location>
</feature>
<reference evidence="3" key="1">
    <citation type="submission" date="2018-06" db="EMBL/GenBank/DDBJ databases">
        <authorList>
            <person name="Zhirakovskaya E."/>
        </authorList>
    </citation>
    <scope>NUCLEOTIDE SEQUENCE</scope>
</reference>
<gene>
    <name evidence="3" type="ORF">MNBD_PLANCTO03-1579</name>
</gene>
<dbReference type="CDD" id="cd00088">
    <property type="entry name" value="HPT"/>
    <property type="match status" value="1"/>
</dbReference>
<dbReference type="SUPFAM" id="SSF47226">
    <property type="entry name" value="Histidine-containing phosphotransfer domain, HPT domain"/>
    <property type="match status" value="2"/>
</dbReference>
<evidence type="ECO:0000259" key="2">
    <source>
        <dbReference type="PROSITE" id="PS50894"/>
    </source>
</evidence>
<dbReference type="GO" id="GO:0005737">
    <property type="term" value="C:cytoplasm"/>
    <property type="evidence" value="ECO:0007669"/>
    <property type="project" value="InterPro"/>
</dbReference>
<dbReference type="InterPro" id="IPR051315">
    <property type="entry name" value="Bact_Chemotaxis_CheA"/>
</dbReference>
<sequence length="610" mass="65138">MSLSIRVEDLARAVVCLDTTDLPALVRLQDELTDVASSIEDADKEMLVTVCQHAAEAIDAIVLRTTDDAEATLTQIRQSIEYAQEVVDAVSAGSDPSSVSPPAHLGLESTASAEPEIDMELLSAWVSSCSSSLSDLESAVVSIDAGDEDIGQVAESRRIIHTIKGEAGILSLGTIQEVCHDCETLIDLTIDNGGKFPVEEVLSIIDWVRACIAVLSEDPTATLPPHEELHKTIVEANQRFESGAATEENTAAEDTAAAETEQAPTDTTPEPVAEGAAAEPAAEPDVAPASSIPEQVFEGPDGPVEFPPEAVIDDTTPDFVCEAREHIANAENSLLELESDLANLDLINTVFRAFHTIKGVAGFMHLSPIVRLTHAAETLLDQARSGKLDLTINHLDLFLRSCDVLGQFIGVLQDGEPPRRSIYEKLMGHLEHACETGEAPVPHSDAPPSAAQASAVTQPPANTETPAPSEDSAVTLAPEPSPAAEPDPVTQAKTEPEAKAETVPEADQKASSQPAAEVKPVQPKAKVKSKSAARIEQTVKVNTGRMDALVDMVGELVIGYQMVHQDEAIRSVREQRTKRSLGHVAKIIRDLQEVAMSLRLVTLRSTFQKM</sequence>
<feature type="domain" description="HPt" evidence="2">
    <location>
        <begin position="308"/>
        <end position="412"/>
    </location>
</feature>
<feature type="compositionally biased region" description="Low complexity" evidence="1">
    <location>
        <begin position="446"/>
        <end position="461"/>
    </location>
</feature>
<dbReference type="InterPro" id="IPR008207">
    <property type="entry name" value="Sig_transdc_His_kin_Hpt_dom"/>
</dbReference>
<dbReference type="InterPro" id="IPR036097">
    <property type="entry name" value="HisK_dim/P_sf"/>
</dbReference>
<dbReference type="PROSITE" id="PS50894">
    <property type="entry name" value="HPT"/>
    <property type="match status" value="2"/>
</dbReference>
<keyword evidence="3" id="KW-0418">Kinase</keyword>
<dbReference type="EC" id="2.7.3.-" evidence="3"/>
<dbReference type="InterPro" id="IPR037006">
    <property type="entry name" value="CheA-like_homodim_sf"/>
</dbReference>
<accession>A0A3B1DG10</accession>
<feature type="non-terminal residue" evidence="3">
    <location>
        <position position="610"/>
    </location>
</feature>
<dbReference type="EMBL" id="UOGK01000003">
    <property type="protein sequence ID" value="VAX35713.1"/>
    <property type="molecule type" value="Genomic_DNA"/>
</dbReference>
<dbReference type="GO" id="GO:0006935">
    <property type="term" value="P:chemotaxis"/>
    <property type="evidence" value="ECO:0007669"/>
    <property type="project" value="InterPro"/>
</dbReference>
<feature type="compositionally biased region" description="Low complexity" evidence="1">
    <location>
        <begin position="244"/>
        <end position="289"/>
    </location>
</feature>
<dbReference type="AlphaFoldDB" id="A0A3B1DG10"/>
<dbReference type="SUPFAM" id="SSF47384">
    <property type="entry name" value="Homodimeric domain of signal transducing histidine kinase"/>
    <property type="match status" value="1"/>
</dbReference>